<comment type="caution">
    <text evidence="2">The sequence shown here is derived from an EMBL/GenBank/DDBJ whole genome shotgun (WGS) entry which is preliminary data.</text>
</comment>
<feature type="compositionally biased region" description="Basic residues" evidence="1">
    <location>
        <begin position="122"/>
        <end position="134"/>
    </location>
</feature>
<proteinExistence type="predicted"/>
<organism evidence="2 3">
    <name type="scientific">Molossus molossus</name>
    <name type="common">Pallas' mastiff bat</name>
    <name type="synonym">Vespertilio molossus</name>
    <dbReference type="NCBI Taxonomy" id="27622"/>
    <lineage>
        <taxon>Eukaryota</taxon>
        <taxon>Metazoa</taxon>
        <taxon>Chordata</taxon>
        <taxon>Craniata</taxon>
        <taxon>Vertebrata</taxon>
        <taxon>Euteleostomi</taxon>
        <taxon>Mammalia</taxon>
        <taxon>Eutheria</taxon>
        <taxon>Laurasiatheria</taxon>
        <taxon>Chiroptera</taxon>
        <taxon>Yangochiroptera</taxon>
        <taxon>Molossidae</taxon>
        <taxon>Molossus</taxon>
    </lineage>
</organism>
<dbReference type="AlphaFoldDB" id="A0A7J8CS81"/>
<name>A0A7J8CS81_MOLMO</name>
<gene>
    <name evidence="2" type="ORF">HJG59_009795</name>
</gene>
<dbReference type="EMBL" id="JACASF010000020">
    <property type="protein sequence ID" value="KAF6413619.1"/>
    <property type="molecule type" value="Genomic_DNA"/>
</dbReference>
<evidence type="ECO:0000256" key="1">
    <source>
        <dbReference type="SAM" id="MobiDB-lite"/>
    </source>
</evidence>
<evidence type="ECO:0000313" key="2">
    <source>
        <dbReference type="EMBL" id="KAF6413619.1"/>
    </source>
</evidence>
<feature type="region of interest" description="Disordered" evidence="1">
    <location>
        <begin position="111"/>
        <end position="134"/>
    </location>
</feature>
<dbReference type="InParanoid" id="A0A7J8CS81"/>
<sequence length="134" mass="14419">MPAPHRCPSSTVQGFTTSSCLDLANPAPASPRTPGCPACRNAQHVGAQVSSLPPLHRGLIAACSAKSSQTPCWHSPHFPPQAVSPLARHPLLPPAGLFSHRPLLGGREMRTHRKGEGEGRRKEGRKQLHLHKLF</sequence>
<reference evidence="2 3" key="1">
    <citation type="journal article" date="2020" name="Nature">
        <title>Six reference-quality genomes reveal evolution of bat adaptations.</title>
        <authorList>
            <person name="Jebb D."/>
            <person name="Huang Z."/>
            <person name="Pippel M."/>
            <person name="Hughes G.M."/>
            <person name="Lavrichenko K."/>
            <person name="Devanna P."/>
            <person name="Winkler S."/>
            <person name="Jermiin L.S."/>
            <person name="Skirmuntt E.C."/>
            <person name="Katzourakis A."/>
            <person name="Burkitt-Gray L."/>
            <person name="Ray D.A."/>
            <person name="Sullivan K.A.M."/>
            <person name="Roscito J.G."/>
            <person name="Kirilenko B.M."/>
            <person name="Davalos L.M."/>
            <person name="Corthals A.P."/>
            <person name="Power M.L."/>
            <person name="Jones G."/>
            <person name="Ransome R.D."/>
            <person name="Dechmann D.K.N."/>
            <person name="Locatelli A.G."/>
            <person name="Puechmaille S.J."/>
            <person name="Fedrigo O."/>
            <person name="Jarvis E.D."/>
            <person name="Hiller M."/>
            <person name="Vernes S.C."/>
            <person name="Myers E.W."/>
            <person name="Teeling E.C."/>
        </authorList>
    </citation>
    <scope>NUCLEOTIDE SEQUENCE [LARGE SCALE GENOMIC DNA]</scope>
    <source>
        <strain evidence="2">MMolMol1</strain>
        <tissue evidence="2">Muscle</tissue>
    </source>
</reference>
<dbReference type="Proteomes" id="UP000550707">
    <property type="component" value="Unassembled WGS sequence"/>
</dbReference>
<keyword evidence="3" id="KW-1185">Reference proteome</keyword>
<dbReference type="PROSITE" id="PS51257">
    <property type="entry name" value="PROKAR_LIPOPROTEIN"/>
    <property type="match status" value="1"/>
</dbReference>
<evidence type="ECO:0000313" key="3">
    <source>
        <dbReference type="Proteomes" id="UP000550707"/>
    </source>
</evidence>
<protein>
    <submittedName>
        <fullName evidence="2">Uncharacterized protein</fullName>
    </submittedName>
</protein>
<accession>A0A7J8CS81</accession>